<feature type="transmembrane region" description="Helical" evidence="7">
    <location>
        <begin position="20"/>
        <end position="42"/>
    </location>
</feature>
<dbReference type="SUPFAM" id="SSF103473">
    <property type="entry name" value="MFS general substrate transporter"/>
    <property type="match status" value="1"/>
</dbReference>
<organism evidence="9">
    <name type="scientific">Sipha flava</name>
    <name type="common">yellow sugarcane aphid</name>
    <dbReference type="NCBI Taxonomy" id="143950"/>
    <lineage>
        <taxon>Eukaryota</taxon>
        <taxon>Metazoa</taxon>
        <taxon>Ecdysozoa</taxon>
        <taxon>Arthropoda</taxon>
        <taxon>Hexapoda</taxon>
        <taxon>Insecta</taxon>
        <taxon>Pterygota</taxon>
        <taxon>Neoptera</taxon>
        <taxon>Paraneoptera</taxon>
        <taxon>Hemiptera</taxon>
        <taxon>Sternorrhyncha</taxon>
        <taxon>Aphidomorpha</taxon>
        <taxon>Aphidoidea</taxon>
        <taxon>Aphididae</taxon>
        <taxon>Sipha</taxon>
    </lineage>
</organism>
<evidence type="ECO:0000256" key="5">
    <source>
        <dbReference type="ARBA" id="ARBA00022989"/>
    </source>
</evidence>
<feature type="transmembrane region" description="Helical" evidence="7">
    <location>
        <begin position="425"/>
        <end position="446"/>
    </location>
</feature>
<proteinExistence type="predicted"/>
<reference evidence="11" key="2">
    <citation type="submission" date="2025-04" db="UniProtKB">
        <authorList>
            <consortium name="RefSeq"/>
        </authorList>
    </citation>
    <scope>IDENTIFICATION</scope>
    <source>
        <tissue evidence="11">Whole body</tissue>
    </source>
</reference>
<dbReference type="Proteomes" id="UP000694846">
    <property type="component" value="Unplaced"/>
</dbReference>
<evidence type="ECO:0000256" key="2">
    <source>
        <dbReference type="ARBA" id="ARBA00022448"/>
    </source>
</evidence>
<feature type="transmembrane region" description="Helical" evidence="7">
    <location>
        <begin position="99"/>
        <end position="118"/>
    </location>
</feature>
<dbReference type="InterPro" id="IPR020846">
    <property type="entry name" value="MFS_dom"/>
</dbReference>
<feature type="transmembrane region" description="Helical" evidence="7">
    <location>
        <begin position="191"/>
        <end position="210"/>
    </location>
</feature>
<dbReference type="GO" id="GO:0015293">
    <property type="term" value="F:symporter activity"/>
    <property type="evidence" value="ECO:0007669"/>
    <property type="project" value="UniProtKB-KW"/>
</dbReference>
<dbReference type="InterPro" id="IPR011701">
    <property type="entry name" value="MFS"/>
</dbReference>
<dbReference type="InterPro" id="IPR036259">
    <property type="entry name" value="MFS_trans_sf"/>
</dbReference>
<keyword evidence="6 7" id="KW-0472">Membrane</keyword>
<reference evidence="9" key="1">
    <citation type="submission" date="2018-04" db="EMBL/GenBank/DDBJ databases">
        <title>Transcriptome assembly of Sipha flava.</title>
        <authorList>
            <person name="Scully E.D."/>
            <person name="Geib S.M."/>
            <person name="Palmer N.A."/>
            <person name="Koch K."/>
            <person name="Bradshaw J."/>
            <person name="Heng-Moss T."/>
            <person name="Sarath G."/>
        </authorList>
    </citation>
    <scope>NUCLEOTIDE SEQUENCE</scope>
</reference>
<dbReference type="Gene3D" id="1.20.1250.20">
    <property type="entry name" value="MFS general substrate transporter like domains"/>
    <property type="match status" value="2"/>
</dbReference>
<evidence type="ECO:0000256" key="7">
    <source>
        <dbReference type="SAM" id="Phobius"/>
    </source>
</evidence>
<evidence type="ECO:0000313" key="11">
    <source>
        <dbReference type="RefSeq" id="XP_025405366.1"/>
    </source>
</evidence>
<dbReference type="EMBL" id="GGMS01001435">
    <property type="protein sequence ID" value="MBY70638.1"/>
    <property type="molecule type" value="Transcribed_RNA"/>
</dbReference>
<feature type="transmembrane region" description="Helical" evidence="7">
    <location>
        <begin position="71"/>
        <end position="92"/>
    </location>
</feature>
<dbReference type="PANTHER" id="PTHR11662">
    <property type="entry name" value="SOLUTE CARRIER FAMILY 17"/>
    <property type="match status" value="1"/>
</dbReference>
<evidence type="ECO:0000256" key="6">
    <source>
        <dbReference type="ARBA" id="ARBA00023136"/>
    </source>
</evidence>
<dbReference type="AlphaFoldDB" id="A0A2S2PYP0"/>
<evidence type="ECO:0000256" key="3">
    <source>
        <dbReference type="ARBA" id="ARBA00022692"/>
    </source>
</evidence>
<keyword evidence="3 7" id="KW-0812">Transmembrane</keyword>
<sequence length="470" mass="51617">MDSQQKRAPTVGARHLQSLLLFLCVFCGYLLRVNLSVTIVAMNPEINSTDYYTELQHHVPIFGWRTSTRSVLLSSFFVGYLLANLPASVLGCRFDNKRLLAYSMSVSSLLSVITPPAVTAFGAAAMVAIRFTQGLFSAFMFPMVHGIMAKWSPPHERSRLVGFIISGIQLGTMATLALSGMLSSSDLGWPAVYYVSGAIGLAWTVVWLLLGAGTLDTHPFIGQPEADYIRASLSNTVDHDLKFSDIPWKSIFTSMPVWATSVAHVGHNMGFWLLLTEMPTFIHTVLKFNLKEDGILSSLPYLFMFLLQLPVAFLSDLLNKRKVTSLTVSRKMWNTISMWGGAVGLVILGFVEDAKYTIALYVFIVAIGCTSNVGFNINHLDLSPNYAGLLMGITNTLASSGGVIAPLFVGLLVDDPTSIEEWRTVFNSGAVVMFVCNLFFIIFGSAETQPWNSLHKDTPKTNKQDIEIIG</sequence>
<accession>A0A2S2PYP0</accession>
<feature type="transmembrane region" description="Helical" evidence="7">
    <location>
        <begin position="295"/>
        <end position="314"/>
    </location>
</feature>
<evidence type="ECO:0000259" key="8">
    <source>
        <dbReference type="PROSITE" id="PS50850"/>
    </source>
</evidence>
<protein>
    <submittedName>
        <fullName evidence="9 11">Inorganic phosphate cotransporter</fullName>
    </submittedName>
</protein>
<dbReference type="GO" id="GO:0006820">
    <property type="term" value="P:monoatomic anion transport"/>
    <property type="evidence" value="ECO:0007669"/>
    <property type="project" value="TreeGrafter"/>
</dbReference>
<evidence type="ECO:0000256" key="4">
    <source>
        <dbReference type="ARBA" id="ARBA00022847"/>
    </source>
</evidence>
<feature type="transmembrane region" description="Helical" evidence="7">
    <location>
        <begin position="358"/>
        <end position="377"/>
    </location>
</feature>
<dbReference type="OrthoDB" id="2985014at2759"/>
<dbReference type="GO" id="GO:0016020">
    <property type="term" value="C:membrane"/>
    <property type="evidence" value="ECO:0007669"/>
    <property type="project" value="UniProtKB-SubCell"/>
</dbReference>
<evidence type="ECO:0000313" key="9">
    <source>
        <dbReference type="EMBL" id="MBY70638.1"/>
    </source>
</evidence>
<dbReference type="FunFam" id="1.20.1250.20:FF:000423">
    <property type="entry name" value="Putative inorganic phosphate cotransporter-like Protein"/>
    <property type="match status" value="1"/>
</dbReference>
<feature type="transmembrane region" description="Helical" evidence="7">
    <location>
        <begin position="124"/>
        <end position="148"/>
    </location>
</feature>
<gene>
    <name evidence="9" type="primary">Picot_8</name>
    <name evidence="11" type="synonym">LOC112679687</name>
    <name evidence="9" type="ORF">g.77108</name>
</gene>
<dbReference type="Pfam" id="PF07690">
    <property type="entry name" value="MFS_1"/>
    <property type="match status" value="1"/>
</dbReference>
<dbReference type="FunFam" id="1.20.1250.20:FF:000003">
    <property type="entry name" value="Solute carrier family 17 member 3"/>
    <property type="match status" value="1"/>
</dbReference>
<feature type="transmembrane region" description="Helical" evidence="7">
    <location>
        <begin position="389"/>
        <end position="413"/>
    </location>
</feature>
<evidence type="ECO:0000313" key="10">
    <source>
        <dbReference type="Proteomes" id="UP000694846"/>
    </source>
</evidence>
<dbReference type="PANTHER" id="PTHR11662:SF280">
    <property type="entry name" value="FI21844P1-RELATED"/>
    <property type="match status" value="1"/>
</dbReference>
<dbReference type="PROSITE" id="PS50850">
    <property type="entry name" value="MFS"/>
    <property type="match status" value="1"/>
</dbReference>
<keyword evidence="4" id="KW-0769">Symport</keyword>
<dbReference type="InterPro" id="IPR050382">
    <property type="entry name" value="MFS_Na/Anion_cotransporter"/>
</dbReference>
<dbReference type="RefSeq" id="XP_025405366.1">
    <property type="nucleotide sequence ID" value="XM_025549581.1"/>
</dbReference>
<feature type="transmembrane region" description="Helical" evidence="7">
    <location>
        <begin position="160"/>
        <end position="179"/>
    </location>
</feature>
<keyword evidence="5 7" id="KW-1133">Transmembrane helix</keyword>
<feature type="domain" description="Major facilitator superfamily (MFS) profile" evidence="8">
    <location>
        <begin position="20"/>
        <end position="448"/>
    </location>
</feature>
<feature type="transmembrane region" description="Helical" evidence="7">
    <location>
        <begin position="335"/>
        <end position="352"/>
    </location>
</feature>
<name>A0A2S2PYP0_9HEMI</name>
<evidence type="ECO:0000256" key="1">
    <source>
        <dbReference type="ARBA" id="ARBA00004141"/>
    </source>
</evidence>
<keyword evidence="10" id="KW-1185">Reference proteome</keyword>
<comment type="subcellular location">
    <subcellularLocation>
        <location evidence="1">Membrane</location>
        <topology evidence="1">Multi-pass membrane protein</topology>
    </subcellularLocation>
</comment>
<keyword evidence="2" id="KW-0813">Transport</keyword>